<feature type="chain" id="PRO_5032682497" evidence="1">
    <location>
        <begin position="16"/>
        <end position="105"/>
    </location>
</feature>
<sequence>MLGLALAAGIGTAQAATVTTAWEAVNDGQDACLSTGVEATRQAGFRGSISNDRQTVFGWRGDDSIAIRCIGDRRLAVIFIYVVSREDNNALLQTVRNTYRRPTKG</sequence>
<evidence type="ECO:0000256" key="1">
    <source>
        <dbReference type="SAM" id="SignalP"/>
    </source>
</evidence>
<dbReference type="AlphaFoldDB" id="A0A840ADY7"/>
<feature type="signal peptide" evidence="1">
    <location>
        <begin position="1"/>
        <end position="15"/>
    </location>
</feature>
<proteinExistence type="predicted"/>
<dbReference type="EMBL" id="JACIDJ010000003">
    <property type="protein sequence ID" value="MBB3898766.1"/>
    <property type="molecule type" value="Genomic_DNA"/>
</dbReference>
<comment type="caution">
    <text evidence="2">The sequence shown here is derived from an EMBL/GenBank/DDBJ whole genome shotgun (WGS) entry which is preliminary data.</text>
</comment>
<keyword evidence="3" id="KW-1185">Reference proteome</keyword>
<evidence type="ECO:0000313" key="3">
    <source>
        <dbReference type="Proteomes" id="UP000553193"/>
    </source>
</evidence>
<organism evidence="2 3">
    <name type="scientific">Roseococcus suduntuyensis</name>
    <dbReference type="NCBI Taxonomy" id="455361"/>
    <lineage>
        <taxon>Bacteria</taxon>
        <taxon>Pseudomonadati</taxon>
        <taxon>Pseudomonadota</taxon>
        <taxon>Alphaproteobacteria</taxon>
        <taxon>Acetobacterales</taxon>
        <taxon>Roseomonadaceae</taxon>
        <taxon>Roseococcus</taxon>
    </lineage>
</organism>
<gene>
    <name evidence="2" type="ORF">GGQ83_002209</name>
</gene>
<evidence type="ECO:0000313" key="2">
    <source>
        <dbReference type="EMBL" id="MBB3898766.1"/>
    </source>
</evidence>
<name>A0A840ADY7_9PROT</name>
<reference evidence="2 3" key="1">
    <citation type="submission" date="2020-08" db="EMBL/GenBank/DDBJ databases">
        <title>Genomic Encyclopedia of Type Strains, Phase IV (KMG-IV): sequencing the most valuable type-strain genomes for metagenomic binning, comparative biology and taxonomic classification.</title>
        <authorList>
            <person name="Goeker M."/>
        </authorList>
    </citation>
    <scope>NUCLEOTIDE SEQUENCE [LARGE SCALE GENOMIC DNA]</scope>
    <source>
        <strain evidence="2 3">DSM 19979</strain>
    </source>
</reference>
<dbReference type="Proteomes" id="UP000553193">
    <property type="component" value="Unassembled WGS sequence"/>
</dbReference>
<protein>
    <submittedName>
        <fullName evidence="2">Uncharacterized protein</fullName>
    </submittedName>
</protein>
<keyword evidence="1" id="KW-0732">Signal</keyword>
<accession>A0A840ADY7</accession>